<dbReference type="Pfam" id="PF00436">
    <property type="entry name" value="SSB"/>
    <property type="match status" value="2"/>
</dbReference>
<organism evidence="5">
    <name type="scientific">Deinococcus sonorensis KR-87</name>
    <dbReference type="NCBI Taxonomy" id="694439"/>
    <lineage>
        <taxon>Bacteria</taxon>
        <taxon>Thermotogati</taxon>
        <taxon>Deinococcota</taxon>
        <taxon>Deinococci</taxon>
        <taxon>Deinococcales</taxon>
        <taxon>Deinococcaceae</taxon>
        <taxon>Deinococcus</taxon>
    </lineage>
</organism>
<dbReference type="HAMAP" id="MF_00984">
    <property type="entry name" value="SSB"/>
    <property type="match status" value="1"/>
</dbReference>
<sequence length="268" mass="28777">MARGMNHIFLIGALALDPELRYSPSGMAIFEVTVAGEDHLTGLGGQVRRLPWAHPVHLLGQAAERLAERHLKAGDGLMVEGTLEYRSWDTPDGGKRSTVRVKGLRVEVLGGAPETTQDAGGGVRMPGGMNMVLVIGNLTRDAELRYTPGGDAVLSLALAVNETWKDGGGRQQERVHYVDVTVWRALAEMAKDLKKGDPVLVQGRLMNERWTDKDGHTRTTSKIEASRVEALTRGPALGQAAGGRTASRAPAPARAAVEALPPEEDLPF</sequence>
<gene>
    <name evidence="5" type="primary">ssb</name>
    <name evidence="5" type="ORF">ABOD76_03665</name>
</gene>
<dbReference type="GO" id="GO:0009295">
    <property type="term" value="C:nucleoid"/>
    <property type="evidence" value="ECO:0007669"/>
    <property type="project" value="TreeGrafter"/>
</dbReference>
<keyword evidence="2" id="KW-0235">DNA replication</keyword>
<keyword evidence="1 2" id="KW-0238">DNA-binding</keyword>
<proteinExistence type="inferred from homology"/>
<feature type="compositionally biased region" description="Low complexity" evidence="4">
    <location>
        <begin position="242"/>
        <end position="260"/>
    </location>
</feature>
<evidence type="ECO:0000256" key="2">
    <source>
        <dbReference type="HAMAP-Rule" id="MF_00984"/>
    </source>
</evidence>
<dbReference type="GO" id="GO:0006260">
    <property type="term" value="P:DNA replication"/>
    <property type="evidence" value="ECO:0007669"/>
    <property type="project" value="UniProtKB-UniRule"/>
</dbReference>
<keyword evidence="2" id="KW-0233">DNA recombination</keyword>
<dbReference type="PROSITE" id="PS50935">
    <property type="entry name" value="SSB"/>
    <property type="match status" value="2"/>
</dbReference>
<dbReference type="PANTHER" id="PTHR10302">
    <property type="entry name" value="SINGLE-STRANDED DNA-BINDING PROTEIN"/>
    <property type="match status" value="1"/>
</dbReference>
<geneLocation type="plasmid" evidence="5">
    <name>pDson03</name>
</geneLocation>
<evidence type="ECO:0000313" key="5">
    <source>
        <dbReference type="EMBL" id="XBV84164.1"/>
    </source>
</evidence>
<comment type="caution">
    <text evidence="2">Lacks conserved residue(s) required for the propagation of feature annotation.</text>
</comment>
<keyword evidence="2" id="KW-0227">DNA damage</keyword>
<dbReference type="GO" id="GO:0003697">
    <property type="term" value="F:single-stranded DNA binding"/>
    <property type="evidence" value="ECO:0007669"/>
    <property type="project" value="UniProtKB-UniRule"/>
</dbReference>
<dbReference type="PANTHER" id="PTHR10302:SF27">
    <property type="entry name" value="SINGLE-STRANDED DNA-BINDING PROTEIN"/>
    <property type="match status" value="1"/>
</dbReference>
<dbReference type="KEGG" id="dsc:ABOD76_03665"/>
<dbReference type="CDD" id="cd04496">
    <property type="entry name" value="SSB_OBF"/>
    <property type="match status" value="2"/>
</dbReference>
<dbReference type="Gene3D" id="2.40.50.140">
    <property type="entry name" value="Nucleic acid-binding proteins"/>
    <property type="match status" value="2"/>
</dbReference>
<evidence type="ECO:0000256" key="3">
    <source>
        <dbReference type="RuleBase" id="RU000524"/>
    </source>
</evidence>
<dbReference type="GO" id="GO:0006281">
    <property type="term" value="P:DNA repair"/>
    <property type="evidence" value="ECO:0007669"/>
    <property type="project" value="UniProtKB-UniRule"/>
</dbReference>
<dbReference type="RefSeq" id="WP_350242202.1">
    <property type="nucleotide sequence ID" value="NZ_CP158298.1"/>
</dbReference>
<dbReference type="AlphaFoldDB" id="A0AAU7U6T8"/>
<name>A0AAU7U6T8_9DEIO</name>
<reference evidence="5" key="1">
    <citation type="submission" date="2024-06" db="EMBL/GenBank/DDBJ databases">
        <title>Draft Genome Sequence of Deinococcus sonorensis Type Strain KR-87, a Biofilm Producing Representative of the Genus Deinococcus.</title>
        <authorList>
            <person name="Boren L.S."/>
            <person name="Grosso R.A."/>
            <person name="Hugenberg-Cox A.N."/>
            <person name="Hill J.T.E."/>
            <person name="Albert C.M."/>
            <person name="Tuohy J.M."/>
        </authorList>
    </citation>
    <scope>NUCLEOTIDE SEQUENCE</scope>
    <source>
        <strain evidence="5">KR-87</strain>
        <plasmid evidence="5">pDson03</plasmid>
    </source>
</reference>
<dbReference type="NCBIfam" id="TIGR00621">
    <property type="entry name" value="ssb"/>
    <property type="match status" value="2"/>
</dbReference>
<evidence type="ECO:0000256" key="1">
    <source>
        <dbReference type="ARBA" id="ARBA00023125"/>
    </source>
</evidence>
<dbReference type="GO" id="GO:0006310">
    <property type="term" value="P:DNA recombination"/>
    <property type="evidence" value="ECO:0007669"/>
    <property type="project" value="UniProtKB-UniRule"/>
</dbReference>
<comment type="function">
    <text evidence="2">Plays an important role in DNA replication, recombination and repair. Binds to ssDNA and to an array of partner proteins to recruit them to their sites of action during DNA metabolism.</text>
</comment>
<evidence type="ECO:0000256" key="4">
    <source>
        <dbReference type="SAM" id="MobiDB-lite"/>
    </source>
</evidence>
<dbReference type="InterPro" id="IPR000424">
    <property type="entry name" value="Primosome_PriB/ssb"/>
</dbReference>
<feature type="region of interest" description="Disordered" evidence="4">
    <location>
        <begin position="233"/>
        <end position="268"/>
    </location>
</feature>
<keyword evidence="2" id="KW-0234">DNA repair</keyword>
<dbReference type="SUPFAM" id="SSF50249">
    <property type="entry name" value="Nucleic acid-binding proteins"/>
    <property type="match status" value="2"/>
</dbReference>
<accession>A0AAU7U6T8</accession>
<keyword evidence="5" id="KW-0614">Plasmid</keyword>
<dbReference type="InterPro" id="IPR011344">
    <property type="entry name" value="ssDNA-bd"/>
</dbReference>
<dbReference type="InterPro" id="IPR012340">
    <property type="entry name" value="NA-bd_OB-fold"/>
</dbReference>
<protein>
    <recommendedName>
        <fullName evidence="2 3">Single-stranded DNA-binding protein</fullName>
        <shortName evidence="2">SSB</shortName>
    </recommendedName>
</protein>
<dbReference type="EMBL" id="CP158298">
    <property type="protein sequence ID" value="XBV84164.1"/>
    <property type="molecule type" value="Genomic_DNA"/>
</dbReference>
<feature type="short sequence motif" description="Important for interaction with partner proteins" evidence="2">
    <location>
        <begin position="263"/>
        <end position="268"/>
    </location>
</feature>